<keyword evidence="3" id="KW-1185">Reference proteome</keyword>
<gene>
    <name evidence="2" type="ORF">AWN90_19580</name>
</gene>
<comment type="caution">
    <text evidence="2">The sequence shown here is derived from an EMBL/GenBank/DDBJ whole genome shotgun (WGS) entry which is preliminary data.</text>
</comment>
<dbReference type="SMART" id="SM00943">
    <property type="entry name" value="Prim-Pol"/>
    <property type="match status" value="1"/>
</dbReference>
<dbReference type="AlphaFoldDB" id="A0A164PP65"/>
<organism evidence="2 3">
    <name type="scientific">Nocardia terpenica</name>
    <dbReference type="NCBI Taxonomy" id="455432"/>
    <lineage>
        <taxon>Bacteria</taxon>
        <taxon>Bacillati</taxon>
        <taxon>Actinomycetota</taxon>
        <taxon>Actinomycetes</taxon>
        <taxon>Mycobacteriales</taxon>
        <taxon>Nocardiaceae</taxon>
        <taxon>Nocardia</taxon>
    </lineage>
</organism>
<dbReference type="Pfam" id="PF09250">
    <property type="entry name" value="Prim-Pol"/>
    <property type="match status" value="1"/>
</dbReference>
<evidence type="ECO:0000313" key="2">
    <source>
        <dbReference type="EMBL" id="KZM75853.1"/>
    </source>
</evidence>
<dbReference type="OrthoDB" id="3218228at2"/>
<sequence>MRQMALAAAAAGNYVFPLRPGDKRPAIKGWQDAATREHADIRRFWRTVPFNIGIACGPSRLLVLDLDAGADADPPPQWSGAVDGRDVLIRLAEAAGTPVPSRTLTVRTPAGWHLYFRPPPRSDLGNSTARLGWRVDTRGVGGYVVAPGSRCSGGVYRIVRRTPVAALPDWLADALTPPPPPPRHPLVLPDYRAHAYISKVLRNEADAVTSAVTGQRHLTLLRAAGALGRLVGGGELDEHEARVVLHEAARHHIGYDGFTEAEAARTIDDGLAYGALRPRRIS</sequence>
<accession>A0A164PP65</accession>
<dbReference type="CDD" id="cd04859">
    <property type="entry name" value="Prim_Pol"/>
    <property type="match status" value="1"/>
</dbReference>
<reference evidence="2 3" key="1">
    <citation type="submission" date="2016-04" db="EMBL/GenBank/DDBJ databases">
        <authorList>
            <person name="Evans L.H."/>
            <person name="Alamgir A."/>
            <person name="Owens N."/>
            <person name="Weber N.D."/>
            <person name="Virtaneva K."/>
            <person name="Barbian K."/>
            <person name="Babar A."/>
            <person name="Rosenke K."/>
        </authorList>
    </citation>
    <scope>NUCLEOTIDE SEQUENCE [LARGE SCALE GENOMIC DNA]</scope>
    <source>
        <strain evidence="2 3">IFM 0406</strain>
    </source>
</reference>
<dbReference type="STRING" id="455432.AWN90_19580"/>
<evidence type="ECO:0000313" key="3">
    <source>
        <dbReference type="Proteomes" id="UP000076512"/>
    </source>
</evidence>
<proteinExistence type="predicted"/>
<dbReference type="Proteomes" id="UP000076512">
    <property type="component" value="Unassembled WGS sequence"/>
</dbReference>
<dbReference type="EMBL" id="LWGR01000003">
    <property type="protein sequence ID" value="KZM75853.1"/>
    <property type="molecule type" value="Genomic_DNA"/>
</dbReference>
<name>A0A164PP65_9NOCA</name>
<protein>
    <recommendedName>
        <fullName evidence="1">DNA primase/polymerase bifunctional N-terminal domain-containing protein</fullName>
    </recommendedName>
</protein>
<dbReference type="InterPro" id="IPR015330">
    <property type="entry name" value="DNA_primase/pol_bifunc_N"/>
</dbReference>
<evidence type="ECO:0000259" key="1">
    <source>
        <dbReference type="SMART" id="SM00943"/>
    </source>
</evidence>
<feature type="domain" description="DNA primase/polymerase bifunctional N-terminal" evidence="1">
    <location>
        <begin position="5"/>
        <end position="171"/>
    </location>
</feature>
<dbReference type="SUPFAM" id="SSF56747">
    <property type="entry name" value="Prim-pol domain"/>
    <property type="match status" value="1"/>
</dbReference>
<dbReference type="Gene3D" id="3.30.720.160">
    <property type="entry name" value="Bifunctional DNA primase/polymerase, N-terminal"/>
    <property type="match status" value="1"/>
</dbReference>